<dbReference type="CDD" id="cd01065">
    <property type="entry name" value="NAD_bind_Shikimate_DH"/>
    <property type="match status" value="1"/>
</dbReference>
<feature type="binding site" evidence="7">
    <location>
        <position position="228"/>
    </location>
    <ligand>
        <name>3-dehydroquinate</name>
        <dbReference type="ChEBI" id="CHEBI:32364"/>
    </ligand>
</feature>
<dbReference type="GO" id="GO:0004764">
    <property type="term" value="F:shikimate 3-dehydrogenase (NADP+) activity"/>
    <property type="evidence" value="ECO:0007669"/>
    <property type="project" value="UniProtKB-UniRule"/>
</dbReference>
<proteinExistence type="inferred from homology"/>
<evidence type="ECO:0000259" key="10">
    <source>
        <dbReference type="Pfam" id="PF18317"/>
    </source>
</evidence>
<dbReference type="EC" id="4.2.1.10" evidence="7"/>
<feature type="binding site" evidence="8">
    <location>
        <position position="464"/>
    </location>
    <ligand>
        <name>NADP(+)</name>
        <dbReference type="ChEBI" id="CHEBI:58349"/>
    </ligand>
</feature>
<evidence type="ECO:0000256" key="6">
    <source>
        <dbReference type="ARBA" id="ARBA00049442"/>
    </source>
</evidence>
<dbReference type="InterPro" id="IPR013785">
    <property type="entry name" value="Aldolase_TIM"/>
</dbReference>
<name>A0A517T0R0_9BACT</name>
<evidence type="ECO:0000256" key="1">
    <source>
        <dbReference type="ARBA" id="ARBA00004871"/>
    </source>
</evidence>
<dbReference type="UniPathway" id="UPA00053">
    <property type="reaction ID" value="UER00086"/>
</dbReference>
<dbReference type="InterPro" id="IPR041121">
    <property type="entry name" value="SDH_C"/>
</dbReference>
<dbReference type="InterPro" id="IPR011342">
    <property type="entry name" value="Shikimate_DH"/>
</dbReference>
<comment type="function">
    <text evidence="7">Involved in the third step of the chorismate pathway, which leads to the biosynthesis of aromatic amino acids. Catalyzes the cis-dehydration of 3-dehydroquinate (DHQ) and introduces the first double bond of the aromatic ring to yield 3-dehydroshikimate.</text>
</comment>
<evidence type="ECO:0000256" key="8">
    <source>
        <dbReference type="HAMAP-Rule" id="MF_00222"/>
    </source>
</evidence>
<accession>A0A517T0R0</accession>
<evidence type="ECO:0000256" key="7">
    <source>
        <dbReference type="HAMAP-Rule" id="MF_00214"/>
    </source>
</evidence>
<dbReference type="InterPro" id="IPR036291">
    <property type="entry name" value="NAD(P)-bd_dom_sf"/>
</dbReference>
<keyword evidence="3 8" id="KW-0521">NADP</keyword>
<feature type="binding site" evidence="7">
    <location>
        <begin position="59"/>
        <end position="61"/>
    </location>
    <ligand>
        <name>3-dehydroquinate</name>
        <dbReference type="ChEBI" id="CHEBI:32364"/>
    </ligand>
</feature>
<keyword evidence="2 7" id="KW-0028">Amino-acid biosynthesis</keyword>
<dbReference type="GO" id="GO:0008652">
    <property type="term" value="P:amino acid biosynthetic process"/>
    <property type="evidence" value="ECO:0007669"/>
    <property type="project" value="UniProtKB-KW"/>
</dbReference>
<dbReference type="EC" id="1.1.1.25" evidence="8"/>
<feature type="binding site" evidence="8">
    <location>
        <position position="466"/>
    </location>
    <ligand>
        <name>shikimate</name>
        <dbReference type="ChEBI" id="CHEBI:36208"/>
    </ligand>
</feature>
<feature type="binding site" evidence="8">
    <location>
        <position position="487"/>
    </location>
    <ligand>
        <name>NADP(+)</name>
        <dbReference type="ChEBI" id="CHEBI:58349"/>
    </ligand>
</feature>
<evidence type="ECO:0000256" key="2">
    <source>
        <dbReference type="ARBA" id="ARBA00022605"/>
    </source>
</evidence>
<dbReference type="HAMAP" id="MF_00222">
    <property type="entry name" value="Shikimate_DH_AroE"/>
    <property type="match status" value="1"/>
</dbReference>
<feature type="binding site" evidence="8">
    <location>
        <position position="332"/>
    </location>
    <ligand>
        <name>shikimate</name>
        <dbReference type="ChEBI" id="CHEBI:36208"/>
    </ligand>
</feature>
<sequence length="526" mass="58723">MIGDGSGSLWAADEESLQAVRPCLDETSKMICVSLGRRSHSRMIGEHKQLVEEGAELVELRLDFIGRAVNLGRLLNDRPSPVVITVRRRQDGGRWTKSEQERLMLLRSAIVSGAEYVDIEADIASQIPRYGNTKRIISYHNFSETPDNLEDLHAAMSEEDADIVKIATMANSFDDNLRMFRLIRDAKIPTIGICMGEVGMITRLLAHRFGAPFTYATYSTDRKMAPGQLNWKEMSGMYDVRNIDDQTQLFGVIADPVGHSYSPLIHNTAFADQELNARYLPLRVAKDDLHRFMDGAREAGLNGISITIPHKETSLDYCTHAESSANGIGAINTLIFQDDEALGYNTDYRAAMDCILEKLERQELEREKSLQGVRAMVLGAGGVSRAIAWGLRQRGADVIVTSRTVERTMVLANELGCSSCPWEERHEQNVQLLINGTPVGMHPNLDTSPFNASALNQYMVVFDTVYNPENTLLVKYAKQAQCRVITGVDMFVRQAAYQYKLFTGNEAPIKLMRKTIKAATNPVQLN</sequence>
<feature type="domain" description="Shikimate dehydrogenase substrate binding N-terminal" evidence="9">
    <location>
        <begin position="252"/>
        <end position="334"/>
    </location>
</feature>
<dbReference type="HAMAP" id="MF_00214">
    <property type="entry name" value="AroD"/>
    <property type="match status" value="1"/>
</dbReference>
<dbReference type="PANTHER" id="PTHR21089">
    <property type="entry name" value="SHIKIMATE DEHYDROGENASE"/>
    <property type="match status" value="1"/>
</dbReference>
<dbReference type="GO" id="GO:0009423">
    <property type="term" value="P:chorismate biosynthetic process"/>
    <property type="evidence" value="ECO:0007669"/>
    <property type="project" value="UniProtKB-UniRule"/>
</dbReference>
<dbReference type="GO" id="GO:0003855">
    <property type="term" value="F:3-dehydroquinate dehydratase activity"/>
    <property type="evidence" value="ECO:0007669"/>
    <property type="project" value="UniProtKB-UniRule"/>
</dbReference>
<evidence type="ECO:0000256" key="3">
    <source>
        <dbReference type="ARBA" id="ARBA00022857"/>
    </source>
</evidence>
<dbReference type="EMBL" id="CP036272">
    <property type="protein sequence ID" value="QDT61901.1"/>
    <property type="molecule type" value="Genomic_DNA"/>
</dbReference>
<feature type="binding site" evidence="8">
    <location>
        <position position="494"/>
    </location>
    <ligand>
        <name>shikimate</name>
        <dbReference type="ChEBI" id="CHEBI:36208"/>
    </ligand>
</feature>
<feature type="binding site" evidence="8">
    <location>
        <position position="307"/>
    </location>
    <ligand>
        <name>shikimate</name>
        <dbReference type="ChEBI" id="CHEBI:36208"/>
    </ligand>
</feature>
<dbReference type="SUPFAM" id="SSF53223">
    <property type="entry name" value="Aminoacid dehydrogenase-like, N-terminal domain"/>
    <property type="match status" value="1"/>
</dbReference>
<dbReference type="CDD" id="cd00502">
    <property type="entry name" value="DHQase_I"/>
    <property type="match status" value="1"/>
</dbReference>
<feature type="binding site" evidence="8">
    <location>
        <position position="347"/>
    </location>
    <ligand>
        <name>shikimate</name>
        <dbReference type="ChEBI" id="CHEBI:36208"/>
    </ligand>
</feature>
<dbReference type="GO" id="GO:0050661">
    <property type="term" value="F:NADP binding"/>
    <property type="evidence" value="ECO:0007669"/>
    <property type="project" value="InterPro"/>
</dbReference>
<feature type="binding site" evidence="7">
    <location>
        <position position="34"/>
    </location>
    <ligand>
        <name>3-dehydroquinate</name>
        <dbReference type="ChEBI" id="CHEBI:32364"/>
    </ligand>
</feature>
<dbReference type="PANTHER" id="PTHR21089:SF1">
    <property type="entry name" value="BIFUNCTIONAL 3-DEHYDROQUINATE DEHYDRATASE_SHIKIMATE DEHYDROGENASE, CHLOROPLASTIC"/>
    <property type="match status" value="1"/>
</dbReference>
<dbReference type="AlphaFoldDB" id="A0A517T0R0"/>
<dbReference type="InterPro" id="IPR013708">
    <property type="entry name" value="Shikimate_DH-bd_N"/>
</dbReference>
<dbReference type="GO" id="GO:0009073">
    <property type="term" value="P:aromatic amino acid family biosynthetic process"/>
    <property type="evidence" value="ECO:0007669"/>
    <property type="project" value="UniProtKB-KW"/>
</dbReference>
<dbReference type="Gene3D" id="3.20.20.70">
    <property type="entry name" value="Aldolase class I"/>
    <property type="match status" value="1"/>
</dbReference>
<comment type="similarity">
    <text evidence="8">Belongs to the shikimate dehydrogenase family.</text>
</comment>
<feature type="binding site" evidence="7">
    <location>
        <position position="87"/>
    </location>
    <ligand>
        <name>3-dehydroquinate</name>
        <dbReference type="ChEBI" id="CHEBI:32364"/>
    </ligand>
</feature>
<comment type="similarity">
    <text evidence="7">Belongs to the type-I 3-dehydroquinase family.</text>
</comment>
<dbReference type="InterPro" id="IPR046346">
    <property type="entry name" value="Aminoacid_DH-like_N_sf"/>
</dbReference>
<dbReference type="Gene3D" id="3.40.50.720">
    <property type="entry name" value="NAD(P)-binding Rossmann-like Domain"/>
    <property type="match status" value="1"/>
</dbReference>
<dbReference type="SUPFAM" id="SSF51569">
    <property type="entry name" value="Aldolase"/>
    <property type="match status" value="1"/>
</dbReference>
<comment type="catalytic activity">
    <reaction evidence="7">
        <text>3-dehydroquinate = 3-dehydroshikimate + H2O</text>
        <dbReference type="Rhea" id="RHEA:21096"/>
        <dbReference type="ChEBI" id="CHEBI:15377"/>
        <dbReference type="ChEBI" id="CHEBI:16630"/>
        <dbReference type="ChEBI" id="CHEBI:32364"/>
        <dbReference type="EC" id="4.2.1.10"/>
    </reaction>
</comment>
<gene>
    <name evidence="8 11" type="primary">aroE</name>
    <name evidence="7" type="synonym">aroD</name>
    <name evidence="11" type="ORF">SV7mr_44420</name>
</gene>
<dbReference type="SUPFAM" id="SSF51735">
    <property type="entry name" value="NAD(P)-binding Rossmann-fold domains"/>
    <property type="match status" value="1"/>
</dbReference>
<feature type="active site" description="Proton acceptor" evidence="8">
    <location>
        <position position="311"/>
    </location>
</feature>
<comment type="function">
    <text evidence="8">Involved in the biosynthesis of the chorismate, which leads to the biosynthesis of aromatic amino acids. Catalyzes the reversible NADPH linked reduction of 3-dehydroshikimate (DHSA) to yield shikimate (SA).</text>
</comment>
<dbReference type="Pfam" id="PF18317">
    <property type="entry name" value="SDH_C"/>
    <property type="match status" value="1"/>
</dbReference>
<keyword evidence="7" id="KW-0704">Schiff base</keyword>
<comment type="caution">
    <text evidence="7">Lacks conserved residue(s) required for the propagation of feature annotation.</text>
</comment>
<feature type="active site" description="Schiff-base intermediate with substrate" evidence="7">
    <location>
        <position position="165"/>
    </location>
</feature>
<comment type="subunit">
    <text evidence="7">Homodimer.</text>
</comment>
<keyword evidence="7" id="KW-0456">Lyase</keyword>
<comment type="pathway">
    <text evidence="7">Metabolic intermediate biosynthesis; chorismate biosynthesis; chorismate from D-erythrose 4-phosphate and phosphoenolpyruvate: step 3/7.</text>
</comment>
<dbReference type="NCBIfam" id="TIGR00507">
    <property type="entry name" value="aroE"/>
    <property type="match status" value="1"/>
</dbReference>
<feature type="binding site" evidence="8">
    <location>
        <begin position="379"/>
        <end position="383"/>
    </location>
    <ligand>
        <name>NADP(+)</name>
        <dbReference type="ChEBI" id="CHEBI:58349"/>
    </ligand>
</feature>
<dbReference type="Proteomes" id="UP000315003">
    <property type="component" value="Chromosome"/>
</dbReference>
<dbReference type="InterPro" id="IPR001381">
    <property type="entry name" value="DHquinase_I"/>
</dbReference>
<dbReference type="InterPro" id="IPR022893">
    <property type="entry name" value="Shikimate_DH_fam"/>
</dbReference>
<protein>
    <recommendedName>
        <fullName evidence="7 8">Multifunctional fusion protein</fullName>
    </recommendedName>
    <domain>
        <recommendedName>
            <fullName evidence="7">3-dehydroquinate dehydratase</fullName>
            <shortName evidence="7">3-dehydroquinase</shortName>
            <ecNumber evidence="7">4.2.1.10</ecNumber>
        </recommendedName>
        <alternativeName>
            <fullName evidence="7">Type I DHQase</fullName>
        </alternativeName>
        <alternativeName>
            <fullName evidence="7">Type I dehydroquinase</fullName>
            <shortName evidence="7">DHQ1</shortName>
        </alternativeName>
    </domain>
    <domain>
        <recommendedName>
            <fullName evidence="8">Shikimate dehydrogenase (NADP(+))</fullName>
            <shortName evidence="8">SDH</shortName>
            <ecNumber evidence="8">1.1.1.25</ecNumber>
        </recommendedName>
    </domain>
</protein>
<keyword evidence="4 8" id="KW-0560">Oxidoreductase</keyword>
<evidence type="ECO:0000256" key="5">
    <source>
        <dbReference type="ARBA" id="ARBA00023141"/>
    </source>
</evidence>
<keyword evidence="12" id="KW-1185">Reference proteome</keyword>
<feature type="domain" description="SDH C-terminal" evidence="10">
    <location>
        <begin position="487"/>
        <end position="516"/>
    </location>
</feature>
<evidence type="ECO:0000313" key="12">
    <source>
        <dbReference type="Proteomes" id="UP000315003"/>
    </source>
</evidence>
<evidence type="ECO:0000259" key="9">
    <source>
        <dbReference type="Pfam" id="PF08501"/>
    </source>
</evidence>
<dbReference type="GO" id="GO:0005829">
    <property type="term" value="C:cytosol"/>
    <property type="evidence" value="ECO:0007669"/>
    <property type="project" value="TreeGrafter"/>
</dbReference>
<dbReference type="Pfam" id="PF01487">
    <property type="entry name" value="DHquinase_I"/>
    <property type="match status" value="1"/>
</dbReference>
<feature type="active site" description="Proton donor/acceptor" evidence="7">
    <location>
        <position position="140"/>
    </location>
</feature>
<comment type="catalytic activity">
    <reaction evidence="6 8">
        <text>shikimate + NADP(+) = 3-dehydroshikimate + NADPH + H(+)</text>
        <dbReference type="Rhea" id="RHEA:17737"/>
        <dbReference type="ChEBI" id="CHEBI:15378"/>
        <dbReference type="ChEBI" id="CHEBI:16630"/>
        <dbReference type="ChEBI" id="CHEBI:36208"/>
        <dbReference type="ChEBI" id="CHEBI:57783"/>
        <dbReference type="ChEBI" id="CHEBI:58349"/>
        <dbReference type="EC" id="1.1.1.25"/>
    </reaction>
</comment>
<dbReference type="Gene3D" id="3.40.50.10860">
    <property type="entry name" value="Leucine Dehydrogenase, chain A, domain 1"/>
    <property type="match status" value="1"/>
</dbReference>
<evidence type="ECO:0000256" key="4">
    <source>
        <dbReference type="ARBA" id="ARBA00023002"/>
    </source>
</evidence>
<organism evidence="11 12">
    <name type="scientific">Stieleria bergensis</name>
    <dbReference type="NCBI Taxonomy" id="2528025"/>
    <lineage>
        <taxon>Bacteria</taxon>
        <taxon>Pseudomonadati</taxon>
        <taxon>Planctomycetota</taxon>
        <taxon>Planctomycetia</taxon>
        <taxon>Pirellulales</taxon>
        <taxon>Pirellulaceae</taxon>
        <taxon>Stieleria</taxon>
    </lineage>
</organism>
<dbReference type="NCBIfam" id="TIGR01093">
    <property type="entry name" value="aroD"/>
    <property type="match status" value="1"/>
</dbReference>
<dbReference type="GO" id="GO:0019632">
    <property type="term" value="P:shikimate metabolic process"/>
    <property type="evidence" value="ECO:0007669"/>
    <property type="project" value="InterPro"/>
</dbReference>
<feature type="binding site" evidence="7">
    <location>
        <position position="203"/>
    </location>
    <ligand>
        <name>3-dehydroquinate</name>
        <dbReference type="ChEBI" id="CHEBI:32364"/>
    </ligand>
</feature>
<feature type="binding site" evidence="8">
    <location>
        <begin position="260"/>
        <end position="262"/>
    </location>
    <ligand>
        <name>shikimate</name>
        <dbReference type="ChEBI" id="CHEBI:36208"/>
    </ligand>
</feature>
<reference evidence="11 12" key="1">
    <citation type="submission" date="2019-02" db="EMBL/GenBank/DDBJ databases">
        <title>Deep-cultivation of Planctomycetes and their phenomic and genomic characterization uncovers novel biology.</title>
        <authorList>
            <person name="Wiegand S."/>
            <person name="Jogler M."/>
            <person name="Boedeker C."/>
            <person name="Pinto D."/>
            <person name="Vollmers J."/>
            <person name="Rivas-Marin E."/>
            <person name="Kohn T."/>
            <person name="Peeters S.H."/>
            <person name="Heuer A."/>
            <person name="Rast P."/>
            <person name="Oberbeckmann S."/>
            <person name="Bunk B."/>
            <person name="Jeske O."/>
            <person name="Meyerdierks A."/>
            <person name="Storesund J.E."/>
            <person name="Kallscheuer N."/>
            <person name="Luecker S."/>
            <person name="Lage O.M."/>
            <person name="Pohl T."/>
            <person name="Merkel B.J."/>
            <person name="Hornburger P."/>
            <person name="Mueller R.-W."/>
            <person name="Bruemmer F."/>
            <person name="Labrenz M."/>
            <person name="Spormann A.M."/>
            <person name="Op den Camp H."/>
            <person name="Overmann J."/>
            <person name="Amann R."/>
            <person name="Jetten M.S.M."/>
            <person name="Mascher T."/>
            <person name="Medema M.H."/>
            <person name="Devos D.P."/>
            <person name="Kaster A.-K."/>
            <person name="Ovreas L."/>
            <person name="Rohde M."/>
            <person name="Galperin M.Y."/>
            <person name="Jogler C."/>
        </authorList>
    </citation>
    <scope>NUCLEOTIDE SEQUENCE [LARGE SCALE GENOMIC DNA]</scope>
    <source>
        <strain evidence="11 12">SV_7m_r</strain>
    </source>
</reference>
<evidence type="ECO:0000313" key="11">
    <source>
        <dbReference type="EMBL" id="QDT61901.1"/>
    </source>
</evidence>
<keyword evidence="5 7" id="KW-0057">Aromatic amino acid biosynthesis</keyword>
<comment type="pathway">
    <text evidence="1 8">Metabolic intermediate biosynthesis; chorismate biosynthesis; chorismate from D-erythrose 4-phosphate and phosphoenolpyruvate: step 4/7.</text>
</comment>
<dbReference type="Pfam" id="PF08501">
    <property type="entry name" value="Shikimate_dh_N"/>
    <property type="match status" value="1"/>
</dbReference>